<dbReference type="EMBL" id="FZMO01000195">
    <property type="protein sequence ID" value="SNQ48745.1"/>
    <property type="molecule type" value="Genomic_DNA"/>
</dbReference>
<evidence type="ECO:0000313" key="2">
    <source>
        <dbReference type="Proteomes" id="UP000234331"/>
    </source>
</evidence>
<sequence>MGAVASLEIREKRVEVVMSGLERLGALRGDVSVGLDEVLDVRSAPEPFTELHGLRMPGTGIPRVIALGTWHSRHGRDFAAVYRGRPAVVVEVRPGGEFRRLIVAARDPEATVARLRSAVLAR</sequence>
<gene>
    <name evidence="1" type="ORF">FRACA_2740006</name>
</gene>
<accession>A0A2I2KSU8</accession>
<keyword evidence="2" id="KW-1185">Reference proteome</keyword>
<evidence type="ECO:0000313" key="1">
    <source>
        <dbReference type="EMBL" id="SNQ48745.1"/>
    </source>
</evidence>
<dbReference type="Proteomes" id="UP000234331">
    <property type="component" value="Unassembled WGS sequence"/>
</dbReference>
<protein>
    <submittedName>
        <fullName evidence="1">Uncharacterized protein</fullName>
    </submittedName>
</protein>
<reference evidence="1 2" key="1">
    <citation type="submission" date="2017-06" db="EMBL/GenBank/DDBJ databases">
        <authorList>
            <person name="Kim H.J."/>
            <person name="Triplett B.A."/>
        </authorList>
    </citation>
    <scope>NUCLEOTIDE SEQUENCE [LARGE SCALE GENOMIC DNA]</scope>
    <source>
        <strain evidence="1">FRACA_ARgP5</strain>
    </source>
</reference>
<organism evidence="1 2">
    <name type="scientific">Frankia canadensis</name>
    <dbReference type="NCBI Taxonomy" id="1836972"/>
    <lineage>
        <taxon>Bacteria</taxon>
        <taxon>Bacillati</taxon>
        <taxon>Actinomycetota</taxon>
        <taxon>Actinomycetes</taxon>
        <taxon>Frankiales</taxon>
        <taxon>Frankiaceae</taxon>
        <taxon>Frankia</taxon>
    </lineage>
</organism>
<name>A0A2I2KSU8_9ACTN</name>
<dbReference type="AlphaFoldDB" id="A0A2I2KSU8"/>
<proteinExistence type="predicted"/>